<evidence type="ECO:0000256" key="1">
    <source>
        <dbReference type="SAM" id="MobiDB-lite"/>
    </source>
</evidence>
<dbReference type="EMBL" id="BAAAOP010000007">
    <property type="protein sequence ID" value="GAA2188858.1"/>
    <property type="molecule type" value="Genomic_DNA"/>
</dbReference>
<accession>A0ABN3B7L2</accession>
<protein>
    <submittedName>
        <fullName evidence="2">Uncharacterized protein</fullName>
    </submittedName>
</protein>
<feature type="region of interest" description="Disordered" evidence="1">
    <location>
        <begin position="1"/>
        <end position="71"/>
    </location>
</feature>
<feature type="compositionally biased region" description="Acidic residues" evidence="1">
    <location>
        <begin position="1"/>
        <end position="10"/>
    </location>
</feature>
<reference evidence="3" key="1">
    <citation type="journal article" date="2019" name="Int. J. Syst. Evol. Microbiol.">
        <title>The Global Catalogue of Microorganisms (GCM) 10K type strain sequencing project: providing services to taxonomists for standard genome sequencing and annotation.</title>
        <authorList>
            <consortium name="The Broad Institute Genomics Platform"/>
            <consortium name="The Broad Institute Genome Sequencing Center for Infectious Disease"/>
            <person name="Wu L."/>
            <person name="Ma J."/>
        </authorList>
    </citation>
    <scope>NUCLEOTIDE SEQUENCE [LARGE SCALE GENOMIC DNA]</scope>
    <source>
        <strain evidence="3">JCM 14919</strain>
    </source>
</reference>
<organism evidence="2 3">
    <name type="scientific">Leucobacter alluvii</name>
    <dbReference type="NCBI Taxonomy" id="340321"/>
    <lineage>
        <taxon>Bacteria</taxon>
        <taxon>Bacillati</taxon>
        <taxon>Actinomycetota</taxon>
        <taxon>Actinomycetes</taxon>
        <taxon>Micrococcales</taxon>
        <taxon>Microbacteriaceae</taxon>
        <taxon>Leucobacter</taxon>
    </lineage>
</organism>
<evidence type="ECO:0000313" key="3">
    <source>
        <dbReference type="Proteomes" id="UP001501084"/>
    </source>
</evidence>
<gene>
    <name evidence="2" type="ORF">GCM10009786_19560</name>
</gene>
<name>A0ABN3B7L2_9MICO</name>
<sequence length="71" mass="7766">MTDRADDEQVNEQVPGSEESQDITENAENAESREDIAEHPGSTEVSHEHADAVADEWGEDSFPGSDPPAHY</sequence>
<comment type="caution">
    <text evidence="2">The sequence shown here is derived from an EMBL/GenBank/DDBJ whole genome shotgun (WGS) entry which is preliminary data.</text>
</comment>
<dbReference type="Proteomes" id="UP001501084">
    <property type="component" value="Unassembled WGS sequence"/>
</dbReference>
<evidence type="ECO:0000313" key="2">
    <source>
        <dbReference type="EMBL" id="GAA2188858.1"/>
    </source>
</evidence>
<dbReference type="RefSeq" id="WP_346058196.1">
    <property type="nucleotide sequence ID" value="NZ_BAAAOP010000007.1"/>
</dbReference>
<keyword evidence="3" id="KW-1185">Reference proteome</keyword>
<proteinExistence type="predicted"/>